<reference evidence="1" key="1">
    <citation type="submission" date="2022-10" db="EMBL/GenBank/DDBJ databases">
        <title>Whole genome sequencing of three plant growth promoting bacteria isolated from Vachellia tortilis subsp. raddiana in Morocco.</title>
        <authorList>
            <person name="Hnini M."/>
            <person name="Zouagui R."/>
            <person name="Zouagui H."/>
            <person name="Chemao Elfihri M.-W."/>
            <person name="Ibrahimi A."/>
            <person name="Sbabou L."/>
            <person name="Aurag J."/>
        </authorList>
    </citation>
    <scope>NUCLEOTIDE SEQUENCE</scope>
    <source>
        <strain evidence="1">LMR678</strain>
    </source>
</reference>
<keyword evidence="2" id="KW-1185">Reference proteome</keyword>
<protein>
    <submittedName>
        <fullName evidence="1">Uncharacterized protein</fullName>
    </submittedName>
</protein>
<comment type="caution">
    <text evidence="1">The sequence shown here is derived from an EMBL/GenBank/DDBJ whole genome shotgun (WGS) entry which is preliminary data.</text>
</comment>
<evidence type="ECO:0000313" key="1">
    <source>
        <dbReference type="EMBL" id="MCZ4089100.1"/>
    </source>
</evidence>
<gene>
    <name evidence="1" type="ORF">O3W52_03185</name>
</gene>
<dbReference type="RefSeq" id="WP_269275449.1">
    <property type="nucleotide sequence ID" value="NZ_JAPVOI010000003.1"/>
</dbReference>
<evidence type="ECO:0000313" key="2">
    <source>
        <dbReference type="Proteomes" id="UP001079430"/>
    </source>
</evidence>
<accession>A0ABT4KB99</accession>
<proteinExistence type="predicted"/>
<name>A0ABT4KB99_9HYPH</name>
<sequence>METTLYAYEISPGNDKLLFFAESLEACQAAALEQRQDFNENDPDEDELGAMAIYRCVMRMPDQQTLLRVLNDETSLAEACIVERKLVALVTD</sequence>
<dbReference type="Proteomes" id="UP001079430">
    <property type="component" value="Unassembled WGS sequence"/>
</dbReference>
<organism evidence="1 2">
    <name type="scientific">Sinorhizobium psoraleae</name>
    <dbReference type="NCBI Taxonomy" id="520838"/>
    <lineage>
        <taxon>Bacteria</taxon>
        <taxon>Pseudomonadati</taxon>
        <taxon>Pseudomonadota</taxon>
        <taxon>Alphaproteobacteria</taxon>
        <taxon>Hyphomicrobiales</taxon>
        <taxon>Rhizobiaceae</taxon>
        <taxon>Sinorhizobium/Ensifer group</taxon>
        <taxon>Sinorhizobium</taxon>
    </lineage>
</organism>
<dbReference type="EMBL" id="JAPVOI010000003">
    <property type="protein sequence ID" value="MCZ4089100.1"/>
    <property type="molecule type" value="Genomic_DNA"/>
</dbReference>